<organism evidence="2 3">
    <name type="scientific">Lasiosphaeris hirsuta</name>
    <dbReference type="NCBI Taxonomy" id="260670"/>
    <lineage>
        <taxon>Eukaryota</taxon>
        <taxon>Fungi</taxon>
        <taxon>Dikarya</taxon>
        <taxon>Ascomycota</taxon>
        <taxon>Pezizomycotina</taxon>
        <taxon>Sordariomycetes</taxon>
        <taxon>Sordariomycetidae</taxon>
        <taxon>Sordariales</taxon>
        <taxon>Lasiosphaeriaceae</taxon>
        <taxon>Lasiosphaeris</taxon>
    </lineage>
</organism>
<name>A0AA40B9X7_9PEZI</name>
<sequence length="254" mass="28336">MLANPAPHHFFAQAMEYQPTMQPRVPRKRRAEAQPENNERLSKRLSLLNLEQSGTKLYIPVENTQATSTTLLPSSPPSSSPISLRKSRTRSTSSSPRQVAVLPVADDDDSMMQLDDSKYKVYIRNIDDELSSESEAEDGKLIFLPDIEKHLRSNRIPAGILASQPDPDILSKQLVLYSVPSSLSVPEEHDSVRKAVIEARARARERQQAELQQREAFMNGAMADGGLFQQPAPVTTIRLAYQGDNDDPDAMELD</sequence>
<feature type="compositionally biased region" description="Basic and acidic residues" evidence="1">
    <location>
        <begin position="31"/>
        <end position="42"/>
    </location>
</feature>
<protein>
    <submittedName>
        <fullName evidence="2">Uncharacterized protein</fullName>
    </submittedName>
</protein>
<reference evidence="2" key="1">
    <citation type="submission" date="2023-06" db="EMBL/GenBank/DDBJ databases">
        <title>Genome-scale phylogeny and comparative genomics of the fungal order Sordariales.</title>
        <authorList>
            <consortium name="Lawrence Berkeley National Laboratory"/>
            <person name="Hensen N."/>
            <person name="Bonometti L."/>
            <person name="Westerberg I."/>
            <person name="Brannstrom I.O."/>
            <person name="Guillou S."/>
            <person name="Cros-Aarteil S."/>
            <person name="Calhoun S."/>
            <person name="Haridas S."/>
            <person name="Kuo A."/>
            <person name="Mondo S."/>
            <person name="Pangilinan J."/>
            <person name="Riley R."/>
            <person name="Labutti K."/>
            <person name="Andreopoulos B."/>
            <person name="Lipzen A."/>
            <person name="Chen C."/>
            <person name="Yanf M."/>
            <person name="Daum C."/>
            <person name="Ng V."/>
            <person name="Clum A."/>
            <person name="Steindorff A."/>
            <person name="Ohm R."/>
            <person name="Martin F."/>
            <person name="Silar P."/>
            <person name="Natvig D."/>
            <person name="Lalanne C."/>
            <person name="Gautier V."/>
            <person name="Ament-Velasquez S.L."/>
            <person name="Kruys A."/>
            <person name="Hutchinson M.I."/>
            <person name="Powell A.J."/>
            <person name="Barry K."/>
            <person name="Miller A.N."/>
            <person name="Grigoriev I.V."/>
            <person name="Debuchy R."/>
            <person name="Gladieux P."/>
            <person name="Thoren M.H."/>
            <person name="Johannesson H."/>
        </authorList>
    </citation>
    <scope>NUCLEOTIDE SEQUENCE</scope>
    <source>
        <strain evidence="2">SMH4607-1</strain>
    </source>
</reference>
<feature type="region of interest" description="Disordered" evidence="1">
    <location>
        <begin position="68"/>
        <end position="98"/>
    </location>
</feature>
<evidence type="ECO:0000313" key="2">
    <source>
        <dbReference type="EMBL" id="KAK0730367.1"/>
    </source>
</evidence>
<dbReference type="AlphaFoldDB" id="A0AA40B9X7"/>
<keyword evidence="3" id="KW-1185">Reference proteome</keyword>
<gene>
    <name evidence="2" type="ORF">B0H67DRAFT_29925</name>
</gene>
<feature type="region of interest" description="Disordered" evidence="1">
    <location>
        <begin position="1"/>
        <end position="45"/>
    </location>
</feature>
<evidence type="ECO:0000256" key="1">
    <source>
        <dbReference type="SAM" id="MobiDB-lite"/>
    </source>
</evidence>
<proteinExistence type="predicted"/>
<dbReference type="Pfam" id="PF20354">
    <property type="entry name" value="DUF6649"/>
    <property type="match status" value="1"/>
</dbReference>
<feature type="compositionally biased region" description="Low complexity" evidence="1">
    <location>
        <begin position="80"/>
        <end position="95"/>
    </location>
</feature>
<accession>A0AA40B9X7</accession>
<dbReference type="Proteomes" id="UP001172102">
    <property type="component" value="Unassembled WGS sequence"/>
</dbReference>
<evidence type="ECO:0000313" key="3">
    <source>
        <dbReference type="Proteomes" id="UP001172102"/>
    </source>
</evidence>
<dbReference type="EMBL" id="JAUKUA010000001">
    <property type="protein sequence ID" value="KAK0730367.1"/>
    <property type="molecule type" value="Genomic_DNA"/>
</dbReference>
<comment type="caution">
    <text evidence="2">The sequence shown here is derived from an EMBL/GenBank/DDBJ whole genome shotgun (WGS) entry which is preliminary data.</text>
</comment>
<dbReference type="InterPro" id="IPR046591">
    <property type="entry name" value="DUF6649"/>
</dbReference>